<feature type="transmembrane region" description="Helical" evidence="1">
    <location>
        <begin position="273"/>
        <end position="293"/>
    </location>
</feature>
<feature type="signal peptide" evidence="2">
    <location>
        <begin position="1"/>
        <end position="22"/>
    </location>
</feature>
<keyword evidence="1" id="KW-1133">Transmembrane helix</keyword>
<keyword evidence="4" id="KW-1185">Reference proteome</keyword>
<proteinExistence type="predicted"/>
<keyword evidence="1" id="KW-0812">Transmembrane</keyword>
<dbReference type="AlphaFoldDB" id="A0A7V8NXD0"/>
<feature type="transmembrane region" description="Helical" evidence="1">
    <location>
        <begin position="201"/>
        <end position="220"/>
    </location>
</feature>
<evidence type="ECO:0000256" key="1">
    <source>
        <dbReference type="SAM" id="Phobius"/>
    </source>
</evidence>
<dbReference type="EMBL" id="JACDQQ010002908">
    <property type="protein sequence ID" value="MBA0089269.1"/>
    <property type="molecule type" value="Genomic_DNA"/>
</dbReference>
<feature type="transmembrane region" description="Helical" evidence="1">
    <location>
        <begin position="241"/>
        <end position="261"/>
    </location>
</feature>
<evidence type="ECO:0000313" key="3">
    <source>
        <dbReference type="EMBL" id="MBA0089269.1"/>
    </source>
</evidence>
<accession>A0A7V8NXD0</accession>
<feature type="chain" id="PRO_5031350578" description="Mechanosensitive ion channel family protein" evidence="2">
    <location>
        <begin position="23"/>
        <end position="377"/>
    </location>
</feature>
<reference evidence="3" key="1">
    <citation type="submission" date="2020-06" db="EMBL/GenBank/DDBJ databases">
        <title>Legume-microbial interactions unlock mineral nutrients during tropical forest succession.</title>
        <authorList>
            <person name="Epihov D.Z."/>
        </authorList>
    </citation>
    <scope>NUCLEOTIDE SEQUENCE [LARGE SCALE GENOMIC DNA]</scope>
    <source>
        <strain evidence="3">Pan2503</strain>
    </source>
</reference>
<feature type="transmembrane region" description="Helical" evidence="1">
    <location>
        <begin position="120"/>
        <end position="144"/>
    </location>
</feature>
<keyword evidence="2" id="KW-0732">Signal</keyword>
<feature type="transmembrane region" description="Helical" evidence="1">
    <location>
        <begin position="164"/>
        <end position="189"/>
    </location>
</feature>
<feature type="transmembrane region" description="Helical" evidence="1">
    <location>
        <begin position="345"/>
        <end position="365"/>
    </location>
</feature>
<feature type="non-terminal residue" evidence="3">
    <location>
        <position position="1"/>
    </location>
</feature>
<keyword evidence="1" id="KW-0472">Membrane</keyword>
<evidence type="ECO:0000313" key="4">
    <source>
        <dbReference type="Proteomes" id="UP000567293"/>
    </source>
</evidence>
<evidence type="ECO:0008006" key="5">
    <source>
        <dbReference type="Google" id="ProtNLM"/>
    </source>
</evidence>
<sequence length="377" mass="40742">PAAQSFVLALALLLRATTLGEAAEPADATIVLQLQLPPSTSPETVRGLIADLAAKGAHPVTQPTATSEAAAQPVFNAANFAAQAWKGSKQAVQALPFLRRMPQIWIEQVEADGGTPEVALWFWIVAFAGLAAAPLIGVAFRALVDRQQTRVSEVRPTPRFWVAVIRFLAELASLALFGVFLWAALLWISRGVPILGESADQLVWFALKWRLLITVLTIVVSPQRADLRLLAFDDTDARICFWWLAVYFAVIPLSPFLIWLVERLGFGHDTVLGAALALGLSVTTYKVAMYWSIRRPIARAILAATGDEPGPVRRAIAASWHWFFITLTLVVFLMASVEFSLGKGAAAVFSSASATTGIIVALAVLGQASHNLIARLF</sequence>
<organism evidence="3 4">
    <name type="scientific">Candidatus Acidiferrum panamense</name>
    <dbReference type="NCBI Taxonomy" id="2741543"/>
    <lineage>
        <taxon>Bacteria</taxon>
        <taxon>Pseudomonadati</taxon>
        <taxon>Acidobacteriota</taxon>
        <taxon>Terriglobia</taxon>
        <taxon>Candidatus Acidiferrales</taxon>
        <taxon>Candidatus Acidiferrum</taxon>
    </lineage>
</organism>
<comment type="caution">
    <text evidence="3">The sequence shown here is derived from an EMBL/GenBank/DDBJ whole genome shotgun (WGS) entry which is preliminary data.</text>
</comment>
<feature type="transmembrane region" description="Helical" evidence="1">
    <location>
        <begin position="320"/>
        <end position="339"/>
    </location>
</feature>
<name>A0A7V8NXD0_9BACT</name>
<feature type="non-terminal residue" evidence="3">
    <location>
        <position position="377"/>
    </location>
</feature>
<dbReference type="Proteomes" id="UP000567293">
    <property type="component" value="Unassembled WGS sequence"/>
</dbReference>
<gene>
    <name evidence="3" type="ORF">HRJ53_30125</name>
</gene>
<protein>
    <recommendedName>
        <fullName evidence="5">Mechanosensitive ion channel family protein</fullName>
    </recommendedName>
</protein>
<evidence type="ECO:0000256" key="2">
    <source>
        <dbReference type="SAM" id="SignalP"/>
    </source>
</evidence>